<accession>A0A849KRR9</accession>
<dbReference type="SFLD" id="SFLDG01129">
    <property type="entry name" value="C1.5:_HAD__Beta-PGM__Phosphata"/>
    <property type="match status" value="1"/>
</dbReference>
<protein>
    <submittedName>
        <fullName evidence="1">HAD family phosphatase</fullName>
    </submittedName>
</protein>
<dbReference type="InterPro" id="IPR023214">
    <property type="entry name" value="HAD_sf"/>
</dbReference>
<dbReference type="CDD" id="cd07505">
    <property type="entry name" value="HAD_BPGM-like"/>
    <property type="match status" value="1"/>
</dbReference>
<dbReference type="EMBL" id="JABFCY010000017">
    <property type="protein sequence ID" value="NNU62973.1"/>
    <property type="molecule type" value="Genomic_DNA"/>
</dbReference>
<dbReference type="InterPro" id="IPR036412">
    <property type="entry name" value="HAD-like_sf"/>
</dbReference>
<dbReference type="AlphaFoldDB" id="A0A849KRR9"/>
<dbReference type="InterPro" id="IPR041492">
    <property type="entry name" value="HAD_2"/>
</dbReference>
<comment type="caution">
    <text evidence="1">The sequence shown here is derived from an EMBL/GenBank/DDBJ whole genome shotgun (WGS) entry which is preliminary data.</text>
</comment>
<dbReference type="Gene3D" id="3.40.50.1000">
    <property type="entry name" value="HAD superfamily/HAD-like"/>
    <property type="match status" value="1"/>
</dbReference>
<dbReference type="PANTHER" id="PTHR18901:SF38">
    <property type="entry name" value="PSEUDOURIDINE-5'-PHOSPHATASE"/>
    <property type="match status" value="1"/>
</dbReference>
<dbReference type="Gene3D" id="1.10.150.240">
    <property type="entry name" value="Putative phosphatase, domain 2"/>
    <property type="match status" value="1"/>
</dbReference>
<dbReference type="SFLD" id="SFLDS00003">
    <property type="entry name" value="Haloacid_Dehalogenase"/>
    <property type="match status" value="1"/>
</dbReference>
<dbReference type="NCBIfam" id="TIGR01509">
    <property type="entry name" value="HAD-SF-IA-v3"/>
    <property type="match status" value="1"/>
</dbReference>
<dbReference type="PANTHER" id="PTHR18901">
    <property type="entry name" value="2-DEOXYGLUCOSE-6-PHOSPHATE PHOSPHATASE 2"/>
    <property type="match status" value="1"/>
</dbReference>
<keyword evidence="2" id="KW-1185">Reference proteome</keyword>
<gene>
    <name evidence="1" type="ORF">HKX02_22320</name>
</gene>
<evidence type="ECO:0000313" key="1">
    <source>
        <dbReference type="EMBL" id="NNU62973.1"/>
    </source>
</evidence>
<dbReference type="RefSeq" id="WP_171319377.1">
    <property type="nucleotide sequence ID" value="NZ_JABFCY010000017.1"/>
</dbReference>
<dbReference type="Pfam" id="PF13419">
    <property type="entry name" value="HAD_2"/>
    <property type="match status" value="1"/>
</dbReference>
<organism evidence="1 2">
    <name type="scientific">Ochrobactrum soli</name>
    <dbReference type="NCBI Taxonomy" id="2448455"/>
    <lineage>
        <taxon>Bacteria</taxon>
        <taxon>Pseudomonadati</taxon>
        <taxon>Pseudomonadota</taxon>
        <taxon>Alphaproteobacteria</taxon>
        <taxon>Hyphomicrobiales</taxon>
        <taxon>Brucellaceae</taxon>
        <taxon>Brucella/Ochrobactrum group</taxon>
        <taxon>Ochrobactrum</taxon>
    </lineage>
</organism>
<dbReference type="InterPro" id="IPR006439">
    <property type="entry name" value="HAD-SF_hydro_IA"/>
</dbReference>
<name>A0A849KRR9_9HYPH</name>
<dbReference type="InterPro" id="IPR023198">
    <property type="entry name" value="PGP-like_dom2"/>
</dbReference>
<reference evidence="1 2" key="1">
    <citation type="submission" date="2020-05" db="EMBL/GenBank/DDBJ databases">
        <title>Draft Genome Sequence of Ochrobactrum soli Isolated from Stable Fly Gut.</title>
        <authorList>
            <person name="Pileggi M.T."/>
            <person name="Vazhakkala L.J."/>
            <person name="Wong C.N."/>
        </authorList>
    </citation>
    <scope>NUCLEOTIDE SEQUENCE [LARGE SCALE GENOMIC DNA]</scope>
    <source>
        <strain evidence="1 2">MTP-C0764</strain>
    </source>
</reference>
<evidence type="ECO:0000313" key="2">
    <source>
        <dbReference type="Proteomes" id="UP000574931"/>
    </source>
</evidence>
<dbReference type="Proteomes" id="UP000574931">
    <property type="component" value="Unassembled WGS sequence"/>
</dbReference>
<sequence length="215" mass="23230">MAVHFTGVVLDLDGLLLDTERLQFEVGPTVLRSLGYDLAPDFFRSLVGIDRTESARLINLELGATIDGAELDRVWNGAMDDRMRDGIPLRPGVHDFLDALDQHKLPRAIATNSVTARAKWKLEHAGLLKRIDAVVGVDKVARGKPAPDVYVAAAKTLGLEPSQCIALDDSDLGVRAALAAGMGKVIQIPDLVMSKELSAHHQVESLSHARTLLGM</sequence>
<proteinExistence type="predicted"/>
<dbReference type="PRINTS" id="PR00413">
    <property type="entry name" value="HADHALOGNASE"/>
</dbReference>
<dbReference type="SUPFAM" id="SSF56784">
    <property type="entry name" value="HAD-like"/>
    <property type="match status" value="1"/>
</dbReference>